<reference evidence="11 13" key="2">
    <citation type="submission" date="2017-06" db="EMBL/GenBank/DDBJ databases">
        <title>Isolation and characterization of a thermophilic and butanogenic Thermoanaerobacterium thermosaccharolyticum M5 capable of efficient degradation of hemicellulose.</title>
        <authorList>
            <person name="Xin F."/>
            <person name="Jiang Y."/>
        </authorList>
    </citation>
    <scope>NUCLEOTIDE SEQUENCE [LARGE SCALE GENOMIC DNA]</scope>
    <source>
        <strain evidence="11 13">M5</strain>
    </source>
</reference>
<evidence type="ECO:0000256" key="3">
    <source>
        <dbReference type="ARBA" id="ARBA00022519"/>
    </source>
</evidence>
<feature type="domain" description="Threonine/Serine exporter ThrE" evidence="9">
    <location>
        <begin position="4"/>
        <end position="130"/>
    </location>
</feature>
<dbReference type="Proteomes" id="UP000215301">
    <property type="component" value="Unassembled WGS sequence"/>
</dbReference>
<feature type="transmembrane region" description="Helical" evidence="8">
    <location>
        <begin position="7"/>
        <end position="40"/>
    </location>
</feature>
<keyword evidence="3" id="KW-0997">Cell inner membrane</keyword>
<name>A0A231VGD6_THETR</name>
<evidence type="ECO:0000256" key="5">
    <source>
        <dbReference type="ARBA" id="ARBA00022989"/>
    </source>
</evidence>
<keyword evidence="6 8" id="KW-0472">Membrane</keyword>
<evidence type="ECO:0000313" key="12">
    <source>
        <dbReference type="Proteomes" id="UP000214975"/>
    </source>
</evidence>
<comment type="similarity">
    <text evidence="7">Belongs to the ThrE exporter (TC 2.A.79) family.</text>
</comment>
<dbReference type="InterPro" id="IPR050539">
    <property type="entry name" value="ThrE_Dicarb/AminoAcid_Exp"/>
</dbReference>
<dbReference type="EMBL" id="CP016893">
    <property type="protein sequence ID" value="AST57403.1"/>
    <property type="molecule type" value="Genomic_DNA"/>
</dbReference>
<sequence length="138" mass="14770">MILQILYGFLATAGFAFLFNVPFNAIVVSGLSGAIGWAGYLLAMKIYPSIVAASFIASLFIGIMGEIFAQKKKYPTTIFVIPGIIPLVPGAYSYKTVLAIIQGNNKQAFDLGLQTIGIALAIAAGLMFVISFSRIKKR</sequence>
<evidence type="ECO:0000313" key="13">
    <source>
        <dbReference type="Proteomes" id="UP000215301"/>
    </source>
</evidence>
<dbReference type="RefSeq" id="WP_013299115.1">
    <property type="nucleotide sequence ID" value="NZ_CP016893.1"/>
</dbReference>
<evidence type="ECO:0000259" key="9">
    <source>
        <dbReference type="Pfam" id="PF12821"/>
    </source>
</evidence>
<dbReference type="OMA" id="MGEIFAQ"/>
<gene>
    <name evidence="11" type="ORF">CE561_10460</name>
    <name evidence="10" type="ORF">Thert_01333</name>
</gene>
<dbReference type="PANTHER" id="PTHR34390">
    <property type="entry name" value="UPF0442 PROTEIN YJJB-RELATED"/>
    <property type="match status" value="1"/>
</dbReference>
<protein>
    <submittedName>
        <fullName evidence="10">Membrane protein</fullName>
    </submittedName>
    <submittedName>
        <fullName evidence="11">Threonine/serine exporter</fullName>
    </submittedName>
</protein>
<comment type="subcellular location">
    <subcellularLocation>
        <location evidence="1">Cell membrane</location>
        <topology evidence="1">Multi-pass membrane protein</topology>
    </subcellularLocation>
</comment>
<evidence type="ECO:0000256" key="6">
    <source>
        <dbReference type="ARBA" id="ARBA00023136"/>
    </source>
</evidence>
<evidence type="ECO:0000256" key="7">
    <source>
        <dbReference type="ARBA" id="ARBA00034125"/>
    </source>
</evidence>
<evidence type="ECO:0000313" key="11">
    <source>
        <dbReference type="EMBL" id="OXT06686.1"/>
    </source>
</evidence>
<dbReference type="InterPro" id="IPR024528">
    <property type="entry name" value="ThrE_2"/>
</dbReference>
<keyword evidence="5 8" id="KW-1133">Transmembrane helix</keyword>
<dbReference type="GeneID" id="93865495"/>
<evidence type="ECO:0000313" key="10">
    <source>
        <dbReference type="EMBL" id="AST57403.1"/>
    </source>
</evidence>
<keyword evidence="4 8" id="KW-0812">Transmembrane</keyword>
<keyword evidence="2" id="KW-1003">Cell membrane</keyword>
<accession>A0A231VGD6</accession>
<dbReference type="GO" id="GO:0015744">
    <property type="term" value="P:succinate transport"/>
    <property type="evidence" value="ECO:0007669"/>
    <property type="project" value="TreeGrafter"/>
</dbReference>
<evidence type="ECO:0000256" key="8">
    <source>
        <dbReference type="SAM" id="Phobius"/>
    </source>
</evidence>
<reference evidence="10 12" key="1">
    <citation type="submission" date="2016-08" db="EMBL/GenBank/DDBJ databases">
        <title>A novel genetic cassette of butanologenic Thermoanaerobacterium thermosaccharolyticum that directly convert cellulose to butanol.</title>
        <authorList>
            <person name="Li T."/>
            <person name="He J."/>
        </authorList>
    </citation>
    <scope>NUCLEOTIDE SEQUENCE [LARGE SCALE GENOMIC DNA]</scope>
    <source>
        <strain evidence="10 12">TG57</strain>
    </source>
</reference>
<evidence type="ECO:0000256" key="2">
    <source>
        <dbReference type="ARBA" id="ARBA00022475"/>
    </source>
</evidence>
<organism evidence="11 13">
    <name type="scientific">Thermoanaerobacterium thermosaccharolyticum</name>
    <name type="common">Clostridium thermosaccharolyticum</name>
    <dbReference type="NCBI Taxonomy" id="1517"/>
    <lineage>
        <taxon>Bacteria</taxon>
        <taxon>Bacillati</taxon>
        <taxon>Bacillota</taxon>
        <taxon>Clostridia</taxon>
        <taxon>Thermoanaerobacterales</taxon>
        <taxon>Thermoanaerobacteraceae</taxon>
        <taxon>Thermoanaerobacterium</taxon>
    </lineage>
</organism>
<dbReference type="Pfam" id="PF12821">
    <property type="entry name" value="ThrE_2"/>
    <property type="match status" value="1"/>
</dbReference>
<feature type="transmembrane region" description="Helical" evidence="8">
    <location>
        <begin position="46"/>
        <end position="67"/>
    </location>
</feature>
<dbReference type="EMBL" id="NKHD01000029">
    <property type="protein sequence ID" value="OXT06686.1"/>
    <property type="molecule type" value="Genomic_DNA"/>
</dbReference>
<dbReference type="PANTHER" id="PTHR34390:SF1">
    <property type="entry name" value="SUCCINATE TRANSPORTER SUBUNIT YJJB-RELATED"/>
    <property type="match status" value="1"/>
</dbReference>
<dbReference type="AlphaFoldDB" id="A0A231VGD6"/>
<feature type="transmembrane region" description="Helical" evidence="8">
    <location>
        <begin position="74"/>
        <end position="92"/>
    </location>
</feature>
<dbReference type="Proteomes" id="UP000214975">
    <property type="component" value="Chromosome"/>
</dbReference>
<proteinExistence type="inferred from homology"/>
<feature type="transmembrane region" description="Helical" evidence="8">
    <location>
        <begin position="112"/>
        <end position="132"/>
    </location>
</feature>
<evidence type="ECO:0000256" key="4">
    <source>
        <dbReference type="ARBA" id="ARBA00022692"/>
    </source>
</evidence>
<evidence type="ECO:0000256" key="1">
    <source>
        <dbReference type="ARBA" id="ARBA00004651"/>
    </source>
</evidence>
<dbReference type="GO" id="GO:0005886">
    <property type="term" value="C:plasma membrane"/>
    <property type="evidence" value="ECO:0007669"/>
    <property type="project" value="UniProtKB-SubCell"/>
</dbReference>